<protein>
    <submittedName>
        <fullName evidence="4">Pectate lyase</fullName>
    </submittedName>
</protein>
<dbReference type="PANTHER" id="PTHR42970:SF1">
    <property type="entry name" value="PECTATE LYASE C-RELATED"/>
    <property type="match status" value="1"/>
</dbReference>
<keyword evidence="2" id="KW-0325">Glycoprotein</keyword>
<accession>A0A285GNS1</accession>
<evidence type="ECO:0000256" key="1">
    <source>
        <dbReference type="ARBA" id="ARBA00022723"/>
    </source>
</evidence>
<dbReference type="EMBL" id="OBDZ01000009">
    <property type="protein sequence ID" value="SNY25207.1"/>
    <property type="molecule type" value="Genomic_DNA"/>
</dbReference>
<proteinExistence type="predicted"/>
<sequence>MKLTEQKSYLLIFTMLIAVILLSACDGSSDVTNDSSSVTINVAGVKGGAVYIDSVTPKVTLSGNVDNNYLIQITLDGVAYEQSTEISSIGEHTLVIKVKDSDGIVVETKSITFEISDSLDSISALAFPTAEGAGANTIGGRGGDVYVVTNLNDSGEGSLRYGIEQSDDPRTIVFAVSGTIHLKSQLNIKNGDLTIAGQTAPGDGICVANYGTVINANNVIIRFMRFRLGDATNSKPEVDSLWVNQSENVILDHVSASWSIDETLSVSESDNVTIQYSIISQSLNNSYHHKGEHGYGSLVRGEQGAEYTFHHNLWAHHNNRTPRPGNYLSYQEDSVGLYADFENNVIYNWGGSHGAYNADKDSVSHYNFINNYFKSGPDSSSKSYIFYEQAAKAEGYFAGNSLDEDEPSDPYSLVKYSFKNLFGQSESAIISEYKQTSKFIIGNVAVTLERADEAYDNVLASAGAFPRDDVDIRIINDVKDGTGNIIDSQEEVGGWPELESTTAPTDTDQDGMPDSWESNHGLNFNDSSDASTDQNQDGYTNLEEYLNYRADKLLNS</sequence>
<dbReference type="SUPFAM" id="SSF51126">
    <property type="entry name" value="Pectin lyase-like"/>
    <property type="match status" value="1"/>
</dbReference>
<keyword evidence="5" id="KW-1185">Reference proteome</keyword>
<evidence type="ECO:0000313" key="5">
    <source>
        <dbReference type="Proteomes" id="UP000219573"/>
    </source>
</evidence>
<evidence type="ECO:0000313" key="4">
    <source>
        <dbReference type="EMBL" id="SNY25207.1"/>
    </source>
</evidence>
<dbReference type="InterPro" id="IPR011050">
    <property type="entry name" value="Pectin_lyase_fold/virulence"/>
</dbReference>
<dbReference type="PANTHER" id="PTHR42970">
    <property type="entry name" value="PECTATE LYASE C-RELATED"/>
    <property type="match status" value="1"/>
</dbReference>
<dbReference type="InterPro" id="IPR052063">
    <property type="entry name" value="Polysaccharide_Lyase_1"/>
</dbReference>
<feature type="compositionally biased region" description="Polar residues" evidence="3">
    <location>
        <begin position="516"/>
        <end position="539"/>
    </location>
</feature>
<dbReference type="GO" id="GO:0016829">
    <property type="term" value="F:lyase activity"/>
    <property type="evidence" value="ECO:0007669"/>
    <property type="project" value="UniProtKB-KW"/>
</dbReference>
<organism evidence="4 5">
    <name type="scientific">Orenia metallireducens</name>
    <dbReference type="NCBI Taxonomy" id="1413210"/>
    <lineage>
        <taxon>Bacteria</taxon>
        <taxon>Bacillati</taxon>
        <taxon>Bacillota</taxon>
        <taxon>Clostridia</taxon>
        <taxon>Halanaerobiales</taxon>
        <taxon>Halobacteroidaceae</taxon>
        <taxon>Orenia</taxon>
    </lineage>
</organism>
<dbReference type="AlphaFoldDB" id="A0A285GNS1"/>
<dbReference type="GO" id="GO:0046872">
    <property type="term" value="F:metal ion binding"/>
    <property type="evidence" value="ECO:0007669"/>
    <property type="project" value="UniProtKB-KW"/>
</dbReference>
<keyword evidence="1" id="KW-0479">Metal-binding</keyword>
<dbReference type="PROSITE" id="PS51257">
    <property type="entry name" value="PROKAR_LIPOPROTEIN"/>
    <property type="match status" value="1"/>
</dbReference>
<feature type="region of interest" description="Disordered" evidence="3">
    <location>
        <begin position="485"/>
        <end position="541"/>
    </location>
</feature>
<dbReference type="InterPro" id="IPR012334">
    <property type="entry name" value="Pectin_lyas_fold"/>
</dbReference>
<gene>
    <name evidence="4" type="ORF">SAMN06265827_10944</name>
</gene>
<keyword evidence="4" id="KW-0456">Lyase</keyword>
<dbReference type="Gene3D" id="2.160.20.10">
    <property type="entry name" value="Single-stranded right-handed beta-helix, Pectin lyase-like"/>
    <property type="match status" value="1"/>
</dbReference>
<evidence type="ECO:0000256" key="2">
    <source>
        <dbReference type="ARBA" id="ARBA00023180"/>
    </source>
</evidence>
<reference evidence="5" key="1">
    <citation type="submission" date="2017-09" db="EMBL/GenBank/DDBJ databases">
        <authorList>
            <person name="Varghese N."/>
            <person name="Submissions S."/>
        </authorList>
    </citation>
    <scope>NUCLEOTIDE SEQUENCE [LARGE SCALE GENOMIC DNA]</scope>
    <source>
        <strain evidence="5">MSL47</strain>
    </source>
</reference>
<name>A0A285GNS1_9FIRM</name>
<evidence type="ECO:0000256" key="3">
    <source>
        <dbReference type="SAM" id="MobiDB-lite"/>
    </source>
</evidence>
<dbReference type="RefSeq" id="WP_216358764.1">
    <property type="nucleotide sequence ID" value="NZ_OBDZ01000009.1"/>
</dbReference>
<dbReference type="Proteomes" id="UP000219573">
    <property type="component" value="Unassembled WGS sequence"/>
</dbReference>